<evidence type="ECO:0000256" key="1">
    <source>
        <dbReference type="SAM" id="MobiDB-lite"/>
    </source>
</evidence>
<evidence type="ECO:0000313" key="4">
    <source>
        <dbReference type="Proteomes" id="UP000306102"/>
    </source>
</evidence>
<dbReference type="GO" id="GO:0043130">
    <property type="term" value="F:ubiquitin binding"/>
    <property type="evidence" value="ECO:0007669"/>
    <property type="project" value="InterPro"/>
</dbReference>
<protein>
    <recommendedName>
        <fullName evidence="2">CUE domain-containing protein</fullName>
    </recommendedName>
</protein>
<dbReference type="SUPFAM" id="SSF46934">
    <property type="entry name" value="UBA-like"/>
    <property type="match status" value="1"/>
</dbReference>
<dbReference type="PANTHER" id="PTHR37252:SF3">
    <property type="entry name" value="POLYADENYLATE-BINDING PROTEIN-INTERACTING PROTEIN 6"/>
    <property type="match status" value="1"/>
</dbReference>
<dbReference type="Gene3D" id="1.10.8.10">
    <property type="entry name" value="DNA helicase RuvA subunit, C-terminal domain"/>
    <property type="match status" value="1"/>
</dbReference>
<dbReference type="Pfam" id="PF02845">
    <property type="entry name" value="CUE"/>
    <property type="match status" value="1"/>
</dbReference>
<sequence length="203" mass="21815">MKTGTSSLNPYAASYIPLSRRGSSDSNNDCSLTAKGYKSGNETDWSGPHSEDTTQNQHQSKASQNYVGHGTLTLEDYTWKANSVHGSYGSSSQNTKEMTEKQMMDEEFDMDLAYLQMIFPGLSEESLSDVYVANNGDLEAAVDMLNQLELCTGDSSENLPDTFDIDSVSESRSSGESASLKLKNVAGEVSGSSSGSTEPALIT</sequence>
<reference evidence="3 4" key="1">
    <citation type="journal article" date="2018" name="Proc. Natl. Acad. Sci. U.S.A.">
        <title>Draft genome sequence of Camellia sinensis var. sinensis provides insights into the evolution of the tea genome and tea quality.</title>
        <authorList>
            <person name="Wei C."/>
            <person name="Yang H."/>
            <person name="Wang S."/>
            <person name="Zhao J."/>
            <person name="Liu C."/>
            <person name="Gao L."/>
            <person name="Xia E."/>
            <person name="Lu Y."/>
            <person name="Tai Y."/>
            <person name="She G."/>
            <person name="Sun J."/>
            <person name="Cao H."/>
            <person name="Tong W."/>
            <person name="Gao Q."/>
            <person name="Li Y."/>
            <person name="Deng W."/>
            <person name="Jiang X."/>
            <person name="Wang W."/>
            <person name="Chen Q."/>
            <person name="Zhang S."/>
            <person name="Li H."/>
            <person name="Wu J."/>
            <person name="Wang P."/>
            <person name="Li P."/>
            <person name="Shi C."/>
            <person name="Zheng F."/>
            <person name="Jian J."/>
            <person name="Huang B."/>
            <person name="Shan D."/>
            <person name="Shi M."/>
            <person name="Fang C."/>
            <person name="Yue Y."/>
            <person name="Li F."/>
            <person name="Li D."/>
            <person name="Wei S."/>
            <person name="Han B."/>
            <person name="Jiang C."/>
            <person name="Yin Y."/>
            <person name="Xia T."/>
            <person name="Zhang Z."/>
            <person name="Bennetzen J.L."/>
            <person name="Zhao S."/>
            <person name="Wan X."/>
        </authorList>
    </citation>
    <scope>NUCLEOTIDE SEQUENCE [LARGE SCALE GENOMIC DNA]</scope>
    <source>
        <strain evidence="4">cv. Shuchazao</strain>
        <tissue evidence="3">Leaf</tissue>
    </source>
</reference>
<dbReference type="InterPro" id="IPR038981">
    <property type="entry name" value="CID5/CID6"/>
</dbReference>
<dbReference type="PROSITE" id="PS51140">
    <property type="entry name" value="CUE"/>
    <property type="match status" value="1"/>
</dbReference>
<dbReference type="PANTHER" id="PTHR37252">
    <property type="entry name" value="POLYADENYLATE-BINDING PROTEIN-INTERACTING PROTEIN 6"/>
    <property type="match status" value="1"/>
</dbReference>
<evidence type="ECO:0000313" key="3">
    <source>
        <dbReference type="EMBL" id="THG03005.1"/>
    </source>
</evidence>
<keyword evidence="4" id="KW-1185">Reference proteome</keyword>
<dbReference type="CDD" id="cd14371">
    <property type="entry name" value="CUE_CID7_like"/>
    <property type="match status" value="1"/>
</dbReference>
<feature type="region of interest" description="Disordered" evidence="1">
    <location>
        <begin position="1"/>
        <end position="63"/>
    </location>
</feature>
<dbReference type="InterPro" id="IPR003892">
    <property type="entry name" value="CUE"/>
</dbReference>
<name>A0A4S4DJJ4_CAMSN</name>
<feature type="compositionally biased region" description="Polar residues" evidence="1">
    <location>
        <begin position="53"/>
        <end position="63"/>
    </location>
</feature>
<comment type="caution">
    <text evidence="3">The sequence shown here is derived from an EMBL/GenBank/DDBJ whole genome shotgun (WGS) entry which is preliminary data.</text>
</comment>
<dbReference type="STRING" id="542762.A0A4S4DJJ4"/>
<dbReference type="InterPro" id="IPR041806">
    <property type="entry name" value="CID5/6/7_CUE"/>
</dbReference>
<gene>
    <name evidence="3" type="ORF">TEA_005694</name>
</gene>
<proteinExistence type="predicted"/>
<dbReference type="Proteomes" id="UP000306102">
    <property type="component" value="Unassembled WGS sequence"/>
</dbReference>
<dbReference type="AlphaFoldDB" id="A0A4S4DJJ4"/>
<feature type="compositionally biased region" description="Low complexity" evidence="1">
    <location>
        <begin position="168"/>
        <end position="179"/>
    </location>
</feature>
<feature type="domain" description="CUE" evidence="2">
    <location>
        <begin position="107"/>
        <end position="150"/>
    </location>
</feature>
<organism evidence="3 4">
    <name type="scientific">Camellia sinensis var. sinensis</name>
    <name type="common">China tea</name>
    <dbReference type="NCBI Taxonomy" id="542762"/>
    <lineage>
        <taxon>Eukaryota</taxon>
        <taxon>Viridiplantae</taxon>
        <taxon>Streptophyta</taxon>
        <taxon>Embryophyta</taxon>
        <taxon>Tracheophyta</taxon>
        <taxon>Spermatophyta</taxon>
        <taxon>Magnoliopsida</taxon>
        <taxon>eudicotyledons</taxon>
        <taxon>Gunneridae</taxon>
        <taxon>Pentapetalae</taxon>
        <taxon>asterids</taxon>
        <taxon>Ericales</taxon>
        <taxon>Theaceae</taxon>
        <taxon>Camellia</taxon>
    </lineage>
</organism>
<accession>A0A4S4DJJ4</accession>
<evidence type="ECO:0000259" key="2">
    <source>
        <dbReference type="PROSITE" id="PS51140"/>
    </source>
</evidence>
<feature type="region of interest" description="Disordered" evidence="1">
    <location>
        <begin position="164"/>
        <end position="203"/>
    </location>
</feature>
<dbReference type="InterPro" id="IPR009060">
    <property type="entry name" value="UBA-like_sf"/>
</dbReference>
<dbReference type="EMBL" id="SDRB02011072">
    <property type="protein sequence ID" value="THG03005.1"/>
    <property type="molecule type" value="Genomic_DNA"/>
</dbReference>